<dbReference type="Pfam" id="PF04892">
    <property type="entry name" value="VanZ"/>
    <property type="match status" value="1"/>
</dbReference>
<evidence type="ECO:0000313" key="4">
    <source>
        <dbReference type="Proteomes" id="UP001519654"/>
    </source>
</evidence>
<accession>A0ABS5YU10</accession>
<dbReference type="PANTHER" id="PTHR36834">
    <property type="entry name" value="MEMBRANE PROTEIN-RELATED"/>
    <property type="match status" value="1"/>
</dbReference>
<evidence type="ECO:0000313" key="3">
    <source>
        <dbReference type="EMBL" id="MBU2666811.1"/>
    </source>
</evidence>
<keyword evidence="4" id="KW-1185">Reference proteome</keyword>
<gene>
    <name evidence="3" type="ORF">KOI35_25195</name>
</gene>
<evidence type="ECO:0000259" key="2">
    <source>
        <dbReference type="Pfam" id="PF04892"/>
    </source>
</evidence>
<name>A0ABS5YU10_9ACTN</name>
<dbReference type="RefSeq" id="WP_215790680.1">
    <property type="nucleotide sequence ID" value="NZ_JAHKKG010000007.1"/>
</dbReference>
<dbReference type="Proteomes" id="UP001519654">
    <property type="component" value="Unassembled WGS sequence"/>
</dbReference>
<protein>
    <submittedName>
        <fullName evidence="3">VanZ family protein</fullName>
    </submittedName>
</protein>
<keyword evidence="1" id="KW-1133">Transmembrane helix</keyword>
<sequence length="191" mass="20572">MPSGQLHVPALPVLIPLGLALMAVVLLRARTLGVAQIVATWAASWYAVAVFGATTLPLDLAWGAGSGPPDLYRILLVPFVTMRVDDFILNIAMMLPLAAALRLVFGVRDRRRAVLIGFLISLTIETSQLLMLVFVHGDRWADTNDLIANTLGAWIGWMLIQGPALTAALDRWSFRVCPVDHGGLRRGPGGG</sequence>
<reference evidence="3 4" key="1">
    <citation type="submission" date="2021-06" db="EMBL/GenBank/DDBJ databases">
        <title>Actinoplanes lichenicola sp. nov., and Actinoplanes ovalisporus sp. nov., isolated from lichen in Thailand.</title>
        <authorList>
            <person name="Saeng-In P."/>
            <person name="Kanchanasin P."/>
            <person name="Yuki M."/>
            <person name="Kudo T."/>
            <person name="Ohkuma M."/>
            <person name="Phongsopitanun W."/>
            <person name="Tanasupawat S."/>
        </authorList>
    </citation>
    <scope>NUCLEOTIDE SEQUENCE [LARGE SCALE GENOMIC DNA]</scope>
    <source>
        <strain evidence="3 4">NBRC 110975</strain>
    </source>
</reference>
<comment type="caution">
    <text evidence="3">The sequence shown here is derived from an EMBL/GenBank/DDBJ whole genome shotgun (WGS) entry which is preliminary data.</text>
</comment>
<keyword evidence="1" id="KW-0472">Membrane</keyword>
<feature type="transmembrane region" description="Helical" evidence="1">
    <location>
        <begin position="6"/>
        <end position="27"/>
    </location>
</feature>
<evidence type="ECO:0000256" key="1">
    <source>
        <dbReference type="SAM" id="Phobius"/>
    </source>
</evidence>
<keyword evidence="1" id="KW-0812">Transmembrane</keyword>
<proteinExistence type="predicted"/>
<dbReference type="EMBL" id="JAHKKG010000007">
    <property type="protein sequence ID" value="MBU2666811.1"/>
    <property type="molecule type" value="Genomic_DNA"/>
</dbReference>
<organism evidence="3 4">
    <name type="scientific">Paractinoplanes bogorensis</name>
    <dbReference type="NCBI Taxonomy" id="1610840"/>
    <lineage>
        <taxon>Bacteria</taxon>
        <taxon>Bacillati</taxon>
        <taxon>Actinomycetota</taxon>
        <taxon>Actinomycetes</taxon>
        <taxon>Micromonosporales</taxon>
        <taxon>Micromonosporaceae</taxon>
        <taxon>Paractinoplanes</taxon>
    </lineage>
</organism>
<feature type="domain" description="VanZ-like" evidence="2">
    <location>
        <begin position="45"/>
        <end position="160"/>
    </location>
</feature>
<feature type="transmembrane region" description="Helical" evidence="1">
    <location>
        <begin position="87"/>
        <end position="107"/>
    </location>
</feature>
<dbReference type="InterPro" id="IPR053150">
    <property type="entry name" value="Teicoplanin_resist-assoc"/>
</dbReference>
<feature type="transmembrane region" description="Helical" evidence="1">
    <location>
        <begin position="114"/>
        <end position="134"/>
    </location>
</feature>
<feature type="transmembrane region" description="Helical" evidence="1">
    <location>
        <begin position="146"/>
        <end position="165"/>
    </location>
</feature>
<dbReference type="InterPro" id="IPR006976">
    <property type="entry name" value="VanZ-like"/>
</dbReference>
<feature type="transmembrane region" description="Helical" evidence="1">
    <location>
        <begin position="34"/>
        <end position="53"/>
    </location>
</feature>
<dbReference type="PANTHER" id="PTHR36834:SF2">
    <property type="entry name" value="MEMBRANE PROTEIN"/>
    <property type="match status" value="1"/>
</dbReference>